<sequence>MENSNSYFKTILRGPTLTRSIDLMSRKVSLKFKDSFSSSSTILNNRSMGNSSRKSVSGLVPLPPEDPRPEDPPKGPPARGSCPQFVPYSDDDDDGDNDDDEEEEFFDASESLPPPQQPSIPPPAAVVDAAIVARLVREVEELLHHVTNENFEAAAYTAKVLQQSNLGTFTRRFSLEGATSPSNGRPGQPSDRLPKIGESGEPRHSATYNSFPSEVRKSGNSAKNSELRKSGSAKQSYIPTIGDSPEISAGSVKSEERPFRLPPIRDGGSQIPGNSSMFSGGHMTEVADGDGSLAWEVDVSELLPHGRSGKKPVLTSQLHPRETDESYESFVPPKVTATTTEISSRKVLDQKRWNCISRPQYSKSCGITSLISCWNFLFSTLGNGSLAPITQEEALTILGFKPPFGEIRFGPFTGNATLLRWFKTLNDHFKVRGRAYFLYKTHGKNKTYGTSPEEALGGLKRGLTDPSTAFIYHCQNHYFCPMGFEDTPVKCTEAYAGGLSQEELNTWILIGDPASGHPAIHCKRWTDIVTDIGCVNPDFLDIRRLEKGMQRRKAKKVGGNLHCIMAFTKCKFQTIKTYRTQIPVFGGKPGGKDPRFKTGTGKEDCVSVPVNEGSVPGDVHMTEQEVQENPGVECQGGRRESGGNVGKEDDFEEEEEVEDLDTENESSENNS</sequence>
<dbReference type="KEGG" id="cvn:111134239"/>
<dbReference type="AlphaFoldDB" id="A0A8B8EGI9"/>
<dbReference type="GeneID" id="111134239"/>
<dbReference type="Proteomes" id="UP000694844">
    <property type="component" value="Chromosome 5"/>
</dbReference>
<feature type="compositionally biased region" description="Polar residues" evidence="3">
    <location>
        <begin position="206"/>
        <end position="224"/>
    </location>
</feature>
<reference evidence="5" key="1">
    <citation type="submission" date="2025-08" db="UniProtKB">
        <authorList>
            <consortium name="RefSeq"/>
        </authorList>
    </citation>
    <scope>IDENTIFICATION</scope>
    <source>
        <tissue evidence="5">Whole sample</tissue>
    </source>
</reference>
<accession>A0A8B8EGI9</accession>
<keyword evidence="2" id="KW-0539">Nucleus</keyword>
<feature type="compositionally biased region" description="Polar residues" evidence="3">
    <location>
        <begin position="41"/>
        <end position="55"/>
    </location>
</feature>
<dbReference type="PANTHER" id="PTHR16171:SF12">
    <property type="entry name" value="BASIC IMMUNOGLOBULIN-LIKE VARIABLE MOTIF-CONTAINING PROTEIN"/>
    <property type="match status" value="1"/>
</dbReference>
<dbReference type="RefSeq" id="XP_022338819.1">
    <property type="nucleotide sequence ID" value="XM_022483111.1"/>
</dbReference>
<proteinExistence type="predicted"/>
<feature type="compositionally biased region" description="Acidic residues" evidence="3">
    <location>
        <begin position="89"/>
        <end position="107"/>
    </location>
</feature>
<gene>
    <name evidence="5" type="primary">LOC111134239</name>
</gene>
<feature type="compositionally biased region" description="Basic and acidic residues" evidence="3">
    <location>
        <begin position="192"/>
        <end position="204"/>
    </location>
</feature>
<feature type="region of interest" description="Disordered" evidence="3">
    <location>
        <begin position="610"/>
        <end position="671"/>
    </location>
</feature>
<evidence type="ECO:0000256" key="3">
    <source>
        <dbReference type="SAM" id="MobiDB-lite"/>
    </source>
</evidence>
<evidence type="ECO:0000256" key="2">
    <source>
        <dbReference type="ARBA" id="ARBA00023242"/>
    </source>
</evidence>
<protein>
    <submittedName>
        <fullName evidence="5">Uncharacterized protein LOC111134239 isoform X1</fullName>
    </submittedName>
</protein>
<evidence type="ECO:0000313" key="4">
    <source>
        <dbReference type="Proteomes" id="UP000694844"/>
    </source>
</evidence>
<dbReference type="GO" id="GO:0005634">
    <property type="term" value="C:nucleus"/>
    <property type="evidence" value="ECO:0007669"/>
    <property type="project" value="UniProtKB-SubCell"/>
</dbReference>
<dbReference type="PANTHER" id="PTHR16171">
    <property type="entry name" value="DNA REPAIR PROTEIN COMPLEMENTING XP-G CELLS-RELATED"/>
    <property type="match status" value="1"/>
</dbReference>
<evidence type="ECO:0000256" key="1">
    <source>
        <dbReference type="ARBA" id="ARBA00004123"/>
    </source>
</evidence>
<keyword evidence="4" id="KW-1185">Reference proteome</keyword>
<comment type="subcellular location">
    <subcellularLocation>
        <location evidence="1">Nucleus</location>
    </subcellularLocation>
</comment>
<feature type="region of interest" description="Disordered" evidence="3">
    <location>
        <begin position="39"/>
        <end position="123"/>
    </location>
</feature>
<evidence type="ECO:0000313" key="5">
    <source>
        <dbReference type="RefSeq" id="XP_022338819.1"/>
    </source>
</evidence>
<organism evidence="4 5">
    <name type="scientific">Crassostrea virginica</name>
    <name type="common">Eastern oyster</name>
    <dbReference type="NCBI Taxonomy" id="6565"/>
    <lineage>
        <taxon>Eukaryota</taxon>
        <taxon>Metazoa</taxon>
        <taxon>Spiralia</taxon>
        <taxon>Lophotrochozoa</taxon>
        <taxon>Mollusca</taxon>
        <taxon>Bivalvia</taxon>
        <taxon>Autobranchia</taxon>
        <taxon>Pteriomorphia</taxon>
        <taxon>Ostreida</taxon>
        <taxon>Ostreoidea</taxon>
        <taxon>Ostreidae</taxon>
        <taxon>Crassostrea</taxon>
    </lineage>
</organism>
<feature type="region of interest" description="Disordered" evidence="3">
    <location>
        <begin position="175"/>
        <end position="271"/>
    </location>
</feature>
<name>A0A8B8EGI9_CRAVI</name>
<feature type="compositionally biased region" description="Acidic residues" evidence="3">
    <location>
        <begin position="649"/>
        <end position="671"/>
    </location>
</feature>
<feature type="compositionally biased region" description="Pro residues" evidence="3">
    <location>
        <begin position="112"/>
        <end position="123"/>
    </location>
</feature>
<dbReference type="OrthoDB" id="31113at2759"/>